<sequence length="633" mass="71093">MKYKTFFAISETKFQAQRLLHIFWVAQLTIALVSMQRMAVQYWTEAAIIAAVSLSLIPVYIFAKRNAPVAGSNYLAIVLTFTMIYFMWPNEGARDEILLVFPAIFTFSVLSGSLATSFILLGIVLANILLMGYSEQFEFYEFVPARNNLNTSTLIVILIAVTSFAIWLMARDLKHALKSLKLENARVLESQEEIQKLVHFDTLTGLPNRSLAKIRFDFTLNQSIRDSSMLCLLLIDLDDFKHINDTLGHDSGDRFLITIGSRIKSAVRDSDTVCRLSGDEFLVITSNVNSDADAQKIANNILDCVQEPIELDGNKLVTTCSIGISMAPEDGTSFEELCQRADMAMYKGKEKGKNEAQFFNPDWMESRSQSLALTADLRLALSENQLEVYYQPKVQLQNGKIVAAEALLRWHHPTLGFVSPEVFIPLAENSGQIVEIGKWVIEQACEKLTIWRKINASFSIAVNVSSIQFKRGDLSEFLKKTLQKYQLPGQSLELEFTESLLMANTQEVASELQLIKQLNTSLAIDDFGTGYSNLSYLQNFEIHTLKIDRSFMYELRENKKNIAIVKAICQMAHSLNMQVVAEGIEDAETAEIIKGFDCAIGQGFFWHKPVPADAFASLIQTDNVASKSDHPEL</sequence>
<dbReference type="RefSeq" id="WP_014109969.1">
    <property type="nucleotide sequence ID" value="NC_016041.1"/>
</dbReference>
<keyword evidence="1" id="KW-1133">Transmembrane helix</keyword>
<dbReference type="SMART" id="SM00052">
    <property type="entry name" value="EAL"/>
    <property type="match status" value="1"/>
</dbReference>
<dbReference type="PANTHER" id="PTHR44757">
    <property type="entry name" value="DIGUANYLATE CYCLASE DGCP"/>
    <property type="match status" value="1"/>
</dbReference>
<name>G4QDR8_GLANF</name>
<dbReference type="SUPFAM" id="SSF141868">
    <property type="entry name" value="EAL domain-like"/>
    <property type="match status" value="1"/>
</dbReference>
<evidence type="ECO:0000313" key="5">
    <source>
        <dbReference type="Proteomes" id="UP000009282"/>
    </source>
</evidence>
<organism evidence="4 5">
    <name type="scientific">Glaciecola nitratireducens (strain JCM 12485 / KCTC 12276 / FR1064)</name>
    <dbReference type="NCBI Taxonomy" id="1085623"/>
    <lineage>
        <taxon>Bacteria</taxon>
        <taxon>Pseudomonadati</taxon>
        <taxon>Pseudomonadota</taxon>
        <taxon>Gammaproteobacteria</taxon>
        <taxon>Alteromonadales</taxon>
        <taxon>Alteromonadaceae</taxon>
        <taxon>Brumicola</taxon>
    </lineage>
</organism>
<evidence type="ECO:0000259" key="3">
    <source>
        <dbReference type="PROSITE" id="PS50887"/>
    </source>
</evidence>
<dbReference type="CDD" id="cd01948">
    <property type="entry name" value="EAL"/>
    <property type="match status" value="1"/>
</dbReference>
<feature type="transmembrane region" description="Helical" evidence="1">
    <location>
        <begin position="46"/>
        <end position="63"/>
    </location>
</feature>
<reference evidence="4 5" key="1">
    <citation type="journal article" date="2011" name="J. Bacteriol.">
        <title>Complete genome sequence of seawater bacterium Glaciecola nitratireducens FR1064T.</title>
        <authorList>
            <person name="Bian F."/>
            <person name="Qin Q.L."/>
            <person name="Xie B.B."/>
            <person name="Shu Y.L."/>
            <person name="Zhang X.Y."/>
            <person name="Yu Y."/>
            <person name="Chen B."/>
            <person name="Chen X.L."/>
            <person name="Zhou B.C."/>
            <person name="Zhang Y.Z."/>
        </authorList>
    </citation>
    <scope>NUCLEOTIDE SEQUENCE [LARGE SCALE GENOMIC DNA]</scope>
    <source>
        <strain evidence="5">JCM 12485 / KCTC 12276 / FR1064</strain>
    </source>
</reference>
<dbReference type="Pfam" id="PF00990">
    <property type="entry name" value="GGDEF"/>
    <property type="match status" value="1"/>
</dbReference>
<feature type="transmembrane region" description="Helical" evidence="1">
    <location>
        <begin position="21"/>
        <end position="40"/>
    </location>
</feature>
<dbReference type="EMBL" id="CP003060">
    <property type="protein sequence ID" value="AEP31097.1"/>
    <property type="molecule type" value="Genomic_DNA"/>
</dbReference>
<feature type="domain" description="EAL" evidence="2">
    <location>
        <begin position="370"/>
        <end position="623"/>
    </location>
</feature>
<evidence type="ECO:0000256" key="1">
    <source>
        <dbReference type="SAM" id="Phobius"/>
    </source>
</evidence>
<feature type="transmembrane region" description="Helical" evidence="1">
    <location>
        <begin position="70"/>
        <end position="88"/>
    </location>
</feature>
<dbReference type="CDD" id="cd01949">
    <property type="entry name" value="GGDEF"/>
    <property type="match status" value="1"/>
</dbReference>
<dbReference type="Gene3D" id="3.30.70.270">
    <property type="match status" value="1"/>
</dbReference>
<protein>
    <submittedName>
        <fullName evidence="4">Sensory box/GGDEF family protein</fullName>
    </submittedName>
</protein>
<gene>
    <name evidence="4" type="ordered locus">GNIT_3001</name>
</gene>
<evidence type="ECO:0000259" key="2">
    <source>
        <dbReference type="PROSITE" id="PS50883"/>
    </source>
</evidence>
<dbReference type="PROSITE" id="PS50883">
    <property type="entry name" value="EAL"/>
    <property type="match status" value="1"/>
</dbReference>
<dbReference type="InterPro" id="IPR000160">
    <property type="entry name" value="GGDEF_dom"/>
</dbReference>
<keyword evidence="5" id="KW-1185">Reference proteome</keyword>
<dbReference type="PROSITE" id="PS50887">
    <property type="entry name" value="GGDEF"/>
    <property type="match status" value="1"/>
</dbReference>
<dbReference type="AlphaFoldDB" id="G4QDR8"/>
<dbReference type="Proteomes" id="UP000009282">
    <property type="component" value="Chromosome"/>
</dbReference>
<keyword evidence="1" id="KW-0812">Transmembrane</keyword>
<dbReference type="KEGG" id="gni:GNIT_3001"/>
<dbReference type="Gene3D" id="3.20.20.450">
    <property type="entry name" value="EAL domain"/>
    <property type="match status" value="1"/>
</dbReference>
<keyword evidence="1" id="KW-0472">Membrane</keyword>
<evidence type="ECO:0000313" key="4">
    <source>
        <dbReference type="EMBL" id="AEP31097.1"/>
    </source>
</evidence>
<dbReference type="InterPro" id="IPR029787">
    <property type="entry name" value="Nucleotide_cyclase"/>
</dbReference>
<dbReference type="HOGENOM" id="CLU_000445_70_50_6"/>
<dbReference type="PANTHER" id="PTHR44757:SF2">
    <property type="entry name" value="BIOFILM ARCHITECTURE MAINTENANCE PROTEIN MBAA"/>
    <property type="match status" value="1"/>
</dbReference>
<accession>G4QDR8</accession>
<dbReference type="eggNOG" id="COG5001">
    <property type="taxonomic scope" value="Bacteria"/>
</dbReference>
<dbReference type="InterPro" id="IPR001633">
    <property type="entry name" value="EAL_dom"/>
</dbReference>
<dbReference type="SUPFAM" id="SSF55073">
    <property type="entry name" value="Nucleotide cyclase"/>
    <property type="match status" value="1"/>
</dbReference>
<dbReference type="InterPro" id="IPR052155">
    <property type="entry name" value="Biofilm_reg_signaling"/>
</dbReference>
<proteinExistence type="predicted"/>
<dbReference type="InterPro" id="IPR035919">
    <property type="entry name" value="EAL_sf"/>
</dbReference>
<dbReference type="InterPro" id="IPR043128">
    <property type="entry name" value="Rev_trsase/Diguanyl_cyclase"/>
</dbReference>
<feature type="transmembrane region" description="Helical" evidence="1">
    <location>
        <begin position="100"/>
        <end position="130"/>
    </location>
</feature>
<feature type="transmembrane region" description="Helical" evidence="1">
    <location>
        <begin position="151"/>
        <end position="170"/>
    </location>
</feature>
<dbReference type="Pfam" id="PF00563">
    <property type="entry name" value="EAL"/>
    <property type="match status" value="1"/>
</dbReference>
<dbReference type="SMART" id="SM00267">
    <property type="entry name" value="GGDEF"/>
    <property type="match status" value="1"/>
</dbReference>
<dbReference type="STRING" id="1085623.GNIT_3001"/>
<feature type="domain" description="GGDEF" evidence="3">
    <location>
        <begin position="228"/>
        <end position="361"/>
    </location>
</feature>
<dbReference type="NCBIfam" id="TIGR00254">
    <property type="entry name" value="GGDEF"/>
    <property type="match status" value="1"/>
</dbReference>
<dbReference type="OrthoDB" id="9814202at2"/>